<accession>A0AAP0C1N8</accession>
<dbReference type="Pfam" id="PF00571">
    <property type="entry name" value="CBS"/>
    <property type="match status" value="1"/>
</dbReference>
<keyword evidence="1" id="KW-0129">CBS domain</keyword>
<dbReference type="AlphaFoldDB" id="A0AAP0C1N8"/>
<proteinExistence type="predicted"/>
<dbReference type="InterPro" id="IPR046342">
    <property type="entry name" value="CBS_dom_sf"/>
</dbReference>
<evidence type="ECO:0000313" key="3">
    <source>
        <dbReference type="EMBL" id="KAK8957658.1"/>
    </source>
</evidence>
<dbReference type="InterPro" id="IPR000644">
    <property type="entry name" value="CBS_dom"/>
</dbReference>
<gene>
    <name evidence="3" type="ORF">KSP39_PZI000669</name>
</gene>
<dbReference type="PANTHER" id="PTHR43080:SF29">
    <property type="entry name" value="OS02G0818000 PROTEIN"/>
    <property type="match status" value="1"/>
</dbReference>
<evidence type="ECO:0000259" key="2">
    <source>
        <dbReference type="Pfam" id="PF00571"/>
    </source>
</evidence>
<dbReference type="Gene3D" id="3.10.580.10">
    <property type="entry name" value="CBS-domain"/>
    <property type="match status" value="1"/>
</dbReference>
<organism evidence="3 4">
    <name type="scientific">Platanthera zijinensis</name>
    <dbReference type="NCBI Taxonomy" id="2320716"/>
    <lineage>
        <taxon>Eukaryota</taxon>
        <taxon>Viridiplantae</taxon>
        <taxon>Streptophyta</taxon>
        <taxon>Embryophyta</taxon>
        <taxon>Tracheophyta</taxon>
        <taxon>Spermatophyta</taxon>
        <taxon>Magnoliopsida</taxon>
        <taxon>Liliopsida</taxon>
        <taxon>Asparagales</taxon>
        <taxon>Orchidaceae</taxon>
        <taxon>Orchidoideae</taxon>
        <taxon>Orchideae</taxon>
        <taxon>Orchidinae</taxon>
        <taxon>Platanthera</taxon>
    </lineage>
</organism>
<sequence length="239" mass="25984">MAPVGSFSQQRWLHTNTIHLRVQLFNGKAWPFFNSHTNLLTFMALISPSSLPPSLSSSAASAALRAHHRPGILTNARPASSLKAFLPSAGDLRPELDDNPEAIISGEWTQNFSLLIYEDLLAYLRSQPPAKKAVHFGSTAPLGEVMSSAVIRMANTEQSVSDIADHFEHVSRLPVVDGELRCLGILSKKDLLRAENGVDFLNTPCRFLGNCYEPAVLARGVPTDQAVGSQISTAQIISR</sequence>
<dbReference type="Proteomes" id="UP001418222">
    <property type="component" value="Unassembled WGS sequence"/>
</dbReference>
<protein>
    <recommendedName>
        <fullName evidence="2">CBS domain-containing protein</fullName>
    </recommendedName>
</protein>
<evidence type="ECO:0000313" key="4">
    <source>
        <dbReference type="Proteomes" id="UP001418222"/>
    </source>
</evidence>
<dbReference type="EMBL" id="JBBWWQ010000001">
    <property type="protein sequence ID" value="KAK8957658.1"/>
    <property type="molecule type" value="Genomic_DNA"/>
</dbReference>
<keyword evidence="4" id="KW-1185">Reference proteome</keyword>
<evidence type="ECO:0000256" key="1">
    <source>
        <dbReference type="ARBA" id="ARBA00023122"/>
    </source>
</evidence>
<feature type="domain" description="CBS" evidence="2">
    <location>
        <begin position="143"/>
        <end position="194"/>
    </location>
</feature>
<comment type="caution">
    <text evidence="3">The sequence shown here is derived from an EMBL/GenBank/DDBJ whole genome shotgun (WGS) entry which is preliminary data.</text>
</comment>
<reference evidence="3 4" key="1">
    <citation type="journal article" date="2022" name="Nat. Plants">
        <title>Genomes of leafy and leafless Platanthera orchids illuminate the evolution of mycoheterotrophy.</title>
        <authorList>
            <person name="Li M.H."/>
            <person name="Liu K.W."/>
            <person name="Li Z."/>
            <person name="Lu H.C."/>
            <person name="Ye Q.L."/>
            <person name="Zhang D."/>
            <person name="Wang J.Y."/>
            <person name="Li Y.F."/>
            <person name="Zhong Z.M."/>
            <person name="Liu X."/>
            <person name="Yu X."/>
            <person name="Liu D.K."/>
            <person name="Tu X.D."/>
            <person name="Liu B."/>
            <person name="Hao Y."/>
            <person name="Liao X.Y."/>
            <person name="Jiang Y.T."/>
            <person name="Sun W.H."/>
            <person name="Chen J."/>
            <person name="Chen Y.Q."/>
            <person name="Ai Y."/>
            <person name="Zhai J.W."/>
            <person name="Wu S.S."/>
            <person name="Zhou Z."/>
            <person name="Hsiao Y.Y."/>
            <person name="Wu W.L."/>
            <person name="Chen Y.Y."/>
            <person name="Lin Y.F."/>
            <person name="Hsu J.L."/>
            <person name="Li C.Y."/>
            <person name="Wang Z.W."/>
            <person name="Zhao X."/>
            <person name="Zhong W.Y."/>
            <person name="Ma X.K."/>
            <person name="Ma L."/>
            <person name="Huang J."/>
            <person name="Chen G.Z."/>
            <person name="Huang M.Z."/>
            <person name="Huang L."/>
            <person name="Peng D.H."/>
            <person name="Luo Y.B."/>
            <person name="Zou S.Q."/>
            <person name="Chen S.P."/>
            <person name="Lan S."/>
            <person name="Tsai W.C."/>
            <person name="Van de Peer Y."/>
            <person name="Liu Z.J."/>
        </authorList>
    </citation>
    <scope>NUCLEOTIDE SEQUENCE [LARGE SCALE GENOMIC DNA]</scope>
    <source>
        <strain evidence="3">Lor287</strain>
    </source>
</reference>
<dbReference type="SUPFAM" id="SSF54631">
    <property type="entry name" value="CBS-domain pair"/>
    <property type="match status" value="1"/>
</dbReference>
<dbReference type="PANTHER" id="PTHR43080">
    <property type="entry name" value="CBS DOMAIN-CONTAINING PROTEIN CBSX3, MITOCHONDRIAL"/>
    <property type="match status" value="1"/>
</dbReference>
<dbReference type="InterPro" id="IPR051257">
    <property type="entry name" value="Diverse_CBS-Domain"/>
</dbReference>
<name>A0AAP0C1N8_9ASPA</name>